<name>A0ABQ4K8B8_9BACI</name>
<proteinExistence type="predicted"/>
<dbReference type="Gene3D" id="1.20.120.530">
    <property type="entry name" value="GntR ligand-binding domain-like"/>
    <property type="match status" value="1"/>
</dbReference>
<dbReference type="EMBL" id="BOQT01000009">
    <property type="protein sequence ID" value="GIN21467.1"/>
    <property type="molecule type" value="Genomic_DNA"/>
</dbReference>
<dbReference type="SMART" id="SM00895">
    <property type="entry name" value="FCD"/>
    <property type="match status" value="1"/>
</dbReference>
<dbReference type="SUPFAM" id="SSF48008">
    <property type="entry name" value="GntR ligand-binding domain-like"/>
    <property type="match status" value="1"/>
</dbReference>
<accession>A0ABQ4K8B8</accession>
<dbReference type="PANTHER" id="PTHR43537:SF53">
    <property type="entry name" value="HTH-TYPE TRANSCRIPTIONAL REPRESSOR NANR"/>
    <property type="match status" value="1"/>
</dbReference>
<reference evidence="5 6" key="1">
    <citation type="submission" date="2021-03" db="EMBL/GenBank/DDBJ databases">
        <title>Antimicrobial resistance genes in bacteria isolated from Japanese honey, and their potential for conferring macrolide and lincosamide resistance in the American foulbrood pathogen Paenibacillus larvae.</title>
        <authorList>
            <person name="Okamoto M."/>
            <person name="Kumagai M."/>
            <person name="Kanamori H."/>
            <person name="Takamatsu D."/>
        </authorList>
    </citation>
    <scope>NUCLEOTIDE SEQUENCE [LARGE SCALE GENOMIC DNA]</scope>
    <source>
        <strain evidence="5 6">J1TS3</strain>
    </source>
</reference>
<dbReference type="InterPro" id="IPR036390">
    <property type="entry name" value="WH_DNA-bd_sf"/>
</dbReference>
<dbReference type="CDD" id="cd07377">
    <property type="entry name" value="WHTH_GntR"/>
    <property type="match status" value="1"/>
</dbReference>
<evidence type="ECO:0000256" key="2">
    <source>
        <dbReference type="ARBA" id="ARBA00023125"/>
    </source>
</evidence>
<dbReference type="Pfam" id="PF07729">
    <property type="entry name" value="FCD"/>
    <property type="match status" value="1"/>
</dbReference>
<protein>
    <submittedName>
        <fullName evidence="5">GntR family transcriptional regulator</fullName>
    </submittedName>
</protein>
<dbReference type="InterPro" id="IPR011711">
    <property type="entry name" value="GntR_C"/>
</dbReference>
<evidence type="ECO:0000313" key="6">
    <source>
        <dbReference type="Proteomes" id="UP000680279"/>
    </source>
</evidence>
<dbReference type="InterPro" id="IPR036388">
    <property type="entry name" value="WH-like_DNA-bd_sf"/>
</dbReference>
<comment type="caution">
    <text evidence="5">The sequence shown here is derived from an EMBL/GenBank/DDBJ whole genome shotgun (WGS) entry which is preliminary data.</text>
</comment>
<dbReference type="Gene3D" id="1.10.10.10">
    <property type="entry name" value="Winged helix-like DNA-binding domain superfamily/Winged helix DNA-binding domain"/>
    <property type="match status" value="1"/>
</dbReference>
<keyword evidence="6" id="KW-1185">Reference proteome</keyword>
<evidence type="ECO:0000256" key="3">
    <source>
        <dbReference type="ARBA" id="ARBA00023163"/>
    </source>
</evidence>
<dbReference type="PROSITE" id="PS50949">
    <property type="entry name" value="HTH_GNTR"/>
    <property type="match status" value="1"/>
</dbReference>
<keyword evidence="3" id="KW-0804">Transcription</keyword>
<evidence type="ECO:0000259" key="4">
    <source>
        <dbReference type="PROSITE" id="PS50949"/>
    </source>
</evidence>
<keyword evidence="2" id="KW-0238">DNA-binding</keyword>
<dbReference type="InterPro" id="IPR000524">
    <property type="entry name" value="Tscrpt_reg_HTH_GntR"/>
</dbReference>
<dbReference type="Proteomes" id="UP000680279">
    <property type="component" value="Unassembled WGS sequence"/>
</dbReference>
<evidence type="ECO:0000313" key="5">
    <source>
        <dbReference type="EMBL" id="GIN21467.1"/>
    </source>
</evidence>
<feature type="domain" description="HTH gntR-type" evidence="4">
    <location>
        <begin position="3"/>
        <end position="70"/>
    </location>
</feature>
<gene>
    <name evidence="5" type="ORF">J1TS3_26010</name>
</gene>
<dbReference type="Pfam" id="PF00392">
    <property type="entry name" value="GntR"/>
    <property type="match status" value="1"/>
</dbReference>
<dbReference type="SMART" id="SM00345">
    <property type="entry name" value="HTH_GNTR"/>
    <property type="match status" value="1"/>
</dbReference>
<sequence length="227" mass="26405">MDSNLENKIYTMLKNAIVNRELTPGTKLSEEALAQALNVSRTPIRSALRRLSYEMYVKILPRRGAFVNEPTPREVEDVFEMRILLEDCAVTKACRNYAKFQPVFEKIEDLIQKEKEAYEVKSIGGVLKNVYDIHIEIAKLSKNEILIKQLRELISLTNIYLTFYSERLYDPISPKEHLDILEAIRVSDEDLARKRMRNHINGIISRLNFEKIERNSAAIESVLTKYK</sequence>
<evidence type="ECO:0000256" key="1">
    <source>
        <dbReference type="ARBA" id="ARBA00023015"/>
    </source>
</evidence>
<organism evidence="5 6">
    <name type="scientific">Siminovitchia fordii</name>
    <dbReference type="NCBI Taxonomy" id="254759"/>
    <lineage>
        <taxon>Bacteria</taxon>
        <taxon>Bacillati</taxon>
        <taxon>Bacillota</taxon>
        <taxon>Bacilli</taxon>
        <taxon>Bacillales</taxon>
        <taxon>Bacillaceae</taxon>
        <taxon>Siminovitchia</taxon>
    </lineage>
</organism>
<dbReference type="PANTHER" id="PTHR43537">
    <property type="entry name" value="TRANSCRIPTIONAL REGULATOR, GNTR FAMILY"/>
    <property type="match status" value="1"/>
</dbReference>
<dbReference type="SUPFAM" id="SSF46785">
    <property type="entry name" value="Winged helix' DNA-binding domain"/>
    <property type="match status" value="1"/>
</dbReference>
<dbReference type="RefSeq" id="WP_018707807.1">
    <property type="nucleotide sequence ID" value="NZ_BOQT01000009.1"/>
</dbReference>
<keyword evidence="1" id="KW-0805">Transcription regulation</keyword>
<dbReference type="InterPro" id="IPR008920">
    <property type="entry name" value="TF_FadR/GntR_C"/>
</dbReference>